<dbReference type="Gene3D" id="1.10.1780.10">
    <property type="entry name" value="Clp, N-terminal domain"/>
    <property type="match status" value="1"/>
</dbReference>
<sequence length="154" mass="16654">MFEKFAHSARVAVEDARFEAERRGDRRIGTDHLLIALLEDDEVAQIVGVDAREAHETVDLLDRNALAAIGVDLGEFRSTSRTSLSRRSPLMTSGAKTVIQQSLANAAAAHARTITSQHILLALLDRHEPDPAAALLAALPVDQSALRERLSAAT</sequence>
<evidence type="ECO:0000313" key="3">
    <source>
        <dbReference type="EMBL" id="GGF39766.1"/>
    </source>
</evidence>
<dbReference type="InterPro" id="IPR036628">
    <property type="entry name" value="Clp_N_dom_sf"/>
</dbReference>
<dbReference type="SUPFAM" id="SSF81923">
    <property type="entry name" value="Double Clp-N motif"/>
    <property type="match status" value="1"/>
</dbReference>
<evidence type="ECO:0000259" key="2">
    <source>
        <dbReference type="PROSITE" id="PS51903"/>
    </source>
</evidence>
<keyword evidence="1" id="KW-0677">Repeat</keyword>
<dbReference type="Proteomes" id="UP000598775">
    <property type="component" value="Unassembled WGS sequence"/>
</dbReference>
<dbReference type="EMBL" id="BMGP01000007">
    <property type="protein sequence ID" value="GGF39766.1"/>
    <property type="molecule type" value="Genomic_DNA"/>
</dbReference>
<dbReference type="InterPro" id="IPR004176">
    <property type="entry name" value="Clp_R_N"/>
</dbReference>
<keyword evidence="4" id="KW-1185">Reference proteome</keyword>
<protein>
    <recommendedName>
        <fullName evidence="2">Clp R domain-containing protein</fullName>
    </recommendedName>
</protein>
<name>A0A917BE91_9MICO</name>
<dbReference type="RefSeq" id="WP_188680812.1">
    <property type="nucleotide sequence ID" value="NZ_BMGP01000007.1"/>
</dbReference>
<dbReference type="Pfam" id="PF02861">
    <property type="entry name" value="Clp_N"/>
    <property type="match status" value="2"/>
</dbReference>
<proteinExistence type="predicted"/>
<organism evidence="3 4">
    <name type="scientific">Subtercola lobariae</name>
    <dbReference type="NCBI Taxonomy" id="1588641"/>
    <lineage>
        <taxon>Bacteria</taxon>
        <taxon>Bacillati</taxon>
        <taxon>Actinomycetota</taxon>
        <taxon>Actinomycetes</taxon>
        <taxon>Micrococcales</taxon>
        <taxon>Microbacteriaceae</taxon>
        <taxon>Subtercola</taxon>
    </lineage>
</organism>
<dbReference type="AlphaFoldDB" id="A0A917BE91"/>
<accession>A0A917BE91</accession>
<gene>
    <name evidence="3" type="ORF">GCM10011399_35830</name>
</gene>
<dbReference type="PROSITE" id="PS51903">
    <property type="entry name" value="CLP_R"/>
    <property type="match status" value="1"/>
</dbReference>
<evidence type="ECO:0000256" key="1">
    <source>
        <dbReference type="PROSITE-ProRule" id="PRU01251"/>
    </source>
</evidence>
<comment type="caution">
    <text evidence="3">The sequence shown here is derived from an EMBL/GenBank/DDBJ whole genome shotgun (WGS) entry which is preliminary data.</text>
</comment>
<feature type="domain" description="Clp R" evidence="2">
    <location>
        <begin position="2"/>
        <end position="154"/>
    </location>
</feature>
<evidence type="ECO:0000313" key="4">
    <source>
        <dbReference type="Proteomes" id="UP000598775"/>
    </source>
</evidence>
<reference evidence="3 4" key="1">
    <citation type="journal article" date="2014" name="Int. J. Syst. Evol. Microbiol.">
        <title>Complete genome sequence of Corynebacterium casei LMG S-19264T (=DSM 44701T), isolated from a smear-ripened cheese.</title>
        <authorList>
            <consortium name="US DOE Joint Genome Institute (JGI-PGF)"/>
            <person name="Walter F."/>
            <person name="Albersmeier A."/>
            <person name="Kalinowski J."/>
            <person name="Ruckert C."/>
        </authorList>
    </citation>
    <scope>NUCLEOTIDE SEQUENCE [LARGE SCALE GENOMIC DNA]</scope>
    <source>
        <strain evidence="3 4">CGMCC 1.12976</strain>
    </source>
</reference>